<evidence type="ECO:0000256" key="9">
    <source>
        <dbReference type="HAMAP-Rule" id="MF_00211"/>
    </source>
</evidence>
<keyword evidence="9" id="KW-0460">Magnesium</keyword>
<evidence type="ECO:0000256" key="6">
    <source>
        <dbReference type="ARBA" id="ARBA00023141"/>
    </source>
</evidence>
<dbReference type="NCBIfam" id="TIGR01245">
    <property type="entry name" value="trpD"/>
    <property type="match status" value="1"/>
</dbReference>
<keyword evidence="4 9" id="KW-0808">Transferase</keyword>
<feature type="binding site" evidence="9">
    <location>
        <position position="165"/>
    </location>
    <ligand>
        <name>anthranilate</name>
        <dbReference type="ChEBI" id="CHEBI:16567"/>
        <label>2</label>
    </ligand>
</feature>
<name>A0A2M7FY98_9BACT</name>
<dbReference type="EC" id="2.4.2.18" evidence="9"/>
<feature type="binding site" evidence="9">
    <location>
        <position position="225"/>
    </location>
    <ligand>
        <name>Mg(2+)</name>
        <dbReference type="ChEBI" id="CHEBI:18420"/>
        <label>1</label>
    </ligand>
</feature>
<feature type="binding site" evidence="9">
    <location>
        <begin position="82"/>
        <end position="83"/>
    </location>
    <ligand>
        <name>5-phospho-alpha-D-ribose 1-diphosphate</name>
        <dbReference type="ChEBI" id="CHEBI:58017"/>
    </ligand>
</feature>
<dbReference type="UniPathway" id="UPA00035">
    <property type="reaction ID" value="UER00041"/>
</dbReference>
<evidence type="ECO:0000256" key="3">
    <source>
        <dbReference type="ARBA" id="ARBA00022676"/>
    </source>
</evidence>
<dbReference type="Pfam" id="PF02885">
    <property type="entry name" value="Glycos_trans_3N"/>
    <property type="match status" value="1"/>
</dbReference>
<feature type="binding site" evidence="9">
    <location>
        <begin position="89"/>
        <end position="92"/>
    </location>
    <ligand>
        <name>5-phospho-alpha-D-ribose 1-diphosphate</name>
        <dbReference type="ChEBI" id="CHEBI:58017"/>
    </ligand>
</feature>
<feature type="binding site" evidence="9">
    <location>
        <position position="110"/>
    </location>
    <ligand>
        <name>anthranilate</name>
        <dbReference type="ChEBI" id="CHEBI:16567"/>
        <label>1</label>
    </ligand>
</feature>
<dbReference type="Gene3D" id="1.20.970.10">
    <property type="entry name" value="Transferase, Pyrimidine Nucleoside Phosphorylase, Chain C"/>
    <property type="match status" value="1"/>
</dbReference>
<dbReference type="HAMAP" id="MF_00211">
    <property type="entry name" value="TrpD"/>
    <property type="match status" value="1"/>
</dbReference>
<dbReference type="FunFam" id="3.40.1030.10:FF:000002">
    <property type="entry name" value="Anthranilate phosphoribosyltransferase"/>
    <property type="match status" value="1"/>
</dbReference>
<dbReference type="EMBL" id="PFFQ01000061">
    <property type="protein sequence ID" value="PIW14305.1"/>
    <property type="molecule type" value="Genomic_DNA"/>
</dbReference>
<feature type="binding site" evidence="9">
    <location>
        <position position="87"/>
    </location>
    <ligand>
        <name>5-phospho-alpha-D-ribose 1-diphosphate</name>
        <dbReference type="ChEBI" id="CHEBI:58017"/>
    </ligand>
</feature>
<dbReference type="GO" id="GO:0005829">
    <property type="term" value="C:cytosol"/>
    <property type="evidence" value="ECO:0007669"/>
    <property type="project" value="TreeGrafter"/>
</dbReference>
<dbReference type="AlphaFoldDB" id="A0A2M7FY98"/>
<organism evidence="12 13">
    <name type="scientific">bacterium (Candidatus Blackallbacteria) CG17_big_fil_post_rev_8_21_14_2_50_48_46</name>
    <dbReference type="NCBI Taxonomy" id="2014261"/>
    <lineage>
        <taxon>Bacteria</taxon>
        <taxon>Candidatus Blackallbacteria</taxon>
    </lineage>
</organism>
<dbReference type="SUPFAM" id="SSF52418">
    <property type="entry name" value="Nucleoside phosphorylase/phosphoribosyltransferase catalytic domain"/>
    <property type="match status" value="1"/>
</dbReference>
<feature type="binding site" evidence="9">
    <location>
        <position position="79"/>
    </location>
    <ligand>
        <name>anthranilate</name>
        <dbReference type="ChEBI" id="CHEBI:16567"/>
        <label>1</label>
    </ligand>
</feature>
<dbReference type="Proteomes" id="UP000231019">
    <property type="component" value="Unassembled WGS sequence"/>
</dbReference>
<comment type="function">
    <text evidence="9">Catalyzes the transfer of the phosphoribosyl group of 5-phosphorylribose-1-pyrophosphate (PRPP) to anthranilate to yield N-(5'-phosphoribosyl)-anthranilate (PRA).</text>
</comment>
<dbReference type="PANTHER" id="PTHR43285:SF2">
    <property type="entry name" value="ANTHRANILATE PHOSPHORIBOSYLTRANSFERASE"/>
    <property type="match status" value="1"/>
</dbReference>
<evidence type="ECO:0000256" key="2">
    <source>
        <dbReference type="ARBA" id="ARBA00022605"/>
    </source>
</evidence>
<proteinExistence type="inferred from homology"/>
<sequence length="333" mass="35505">MKTVLETLFAGAPLGVNEAEAVLDRILNGEVPAEVTGALLAALRMRGETPAEITGFARALRARMQRVETHEELTLDTCGTGGDGGLTFNVSTAVSLLLASLDVPVVKHGNRAVSSRSGSADVLEALGIPLQNSAEGVRQALETSHFGFCFAPAFHPILKELAPLRRNLGVRTIFNLLGPLCNPAEVSHQLLGVYDRKLTPVLAEVLRQLGTREALVVASYDGLDELSLAAPTQVSHLKAGQITHFELSPEEAGLKRQPLTDLEGGSAQENALILERIFQGQKGAARDLVCYNAAAALWITGKAPTLREGVHLAAEALDQGKVLKTLELLRRPL</sequence>
<feature type="binding site" evidence="9">
    <location>
        <position position="224"/>
    </location>
    <ligand>
        <name>Mg(2+)</name>
        <dbReference type="ChEBI" id="CHEBI:18420"/>
        <label>2</label>
    </ligand>
</feature>
<comment type="caution">
    <text evidence="12">The sequence shown here is derived from an EMBL/GenBank/DDBJ whole genome shotgun (WGS) entry which is preliminary data.</text>
</comment>
<feature type="binding site" evidence="9">
    <location>
        <position position="119"/>
    </location>
    <ligand>
        <name>5-phospho-alpha-D-ribose 1-diphosphate</name>
        <dbReference type="ChEBI" id="CHEBI:58017"/>
    </ligand>
</feature>
<dbReference type="GO" id="GO:0004048">
    <property type="term" value="F:anthranilate phosphoribosyltransferase activity"/>
    <property type="evidence" value="ECO:0007669"/>
    <property type="project" value="UniProtKB-UniRule"/>
</dbReference>
<protein>
    <recommendedName>
        <fullName evidence="9">Anthranilate phosphoribosyltransferase</fullName>
        <ecNumber evidence="9">2.4.2.18</ecNumber>
    </recommendedName>
</protein>
<dbReference type="GO" id="GO:0000162">
    <property type="term" value="P:L-tryptophan biosynthetic process"/>
    <property type="evidence" value="ECO:0007669"/>
    <property type="project" value="UniProtKB-UniRule"/>
</dbReference>
<keyword evidence="9" id="KW-0479">Metal-binding</keyword>
<comment type="caution">
    <text evidence="9">Lacks conserved residue(s) required for the propagation of feature annotation.</text>
</comment>
<evidence type="ECO:0000256" key="4">
    <source>
        <dbReference type="ARBA" id="ARBA00022679"/>
    </source>
</evidence>
<feature type="domain" description="Glycosyl transferase family 3 N-terminal" evidence="11">
    <location>
        <begin position="3"/>
        <end position="63"/>
    </location>
</feature>
<dbReference type="Gene3D" id="3.40.1030.10">
    <property type="entry name" value="Nucleoside phosphorylase/phosphoribosyltransferase catalytic domain"/>
    <property type="match status" value="1"/>
</dbReference>
<evidence type="ECO:0000259" key="10">
    <source>
        <dbReference type="Pfam" id="PF00591"/>
    </source>
</evidence>
<dbReference type="Pfam" id="PF00591">
    <property type="entry name" value="Glycos_transf_3"/>
    <property type="match status" value="1"/>
</dbReference>
<accession>A0A2M7FY98</accession>
<reference evidence="12 13" key="1">
    <citation type="submission" date="2017-09" db="EMBL/GenBank/DDBJ databases">
        <title>Depth-based differentiation of microbial function through sediment-hosted aquifers and enrichment of novel symbionts in the deep terrestrial subsurface.</title>
        <authorList>
            <person name="Probst A.J."/>
            <person name="Ladd B."/>
            <person name="Jarett J.K."/>
            <person name="Geller-Mcgrath D.E."/>
            <person name="Sieber C.M."/>
            <person name="Emerson J.B."/>
            <person name="Anantharaman K."/>
            <person name="Thomas B.C."/>
            <person name="Malmstrom R."/>
            <person name="Stieglmeier M."/>
            <person name="Klingl A."/>
            <person name="Woyke T."/>
            <person name="Ryan C.M."/>
            <person name="Banfield J.F."/>
        </authorList>
    </citation>
    <scope>NUCLEOTIDE SEQUENCE [LARGE SCALE GENOMIC DNA]</scope>
    <source>
        <strain evidence="12">CG17_big_fil_post_rev_8_21_14_2_50_48_46</strain>
    </source>
</reference>
<dbReference type="SUPFAM" id="SSF47648">
    <property type="entry name" value="Nucleoside phosphorylase/phosphoribosyltransferase N-terminal domain"/>
    <property type="match status" value="1"/>
</dbReference>
<feature type="binding site" evidence="9">
    <location>
        <position position="91"/>
    </location>
    <ligand>
        <name>Mg(2+)</name>
        <dbReference type="ChEBI" id="CHEBI:18420"/>
        <label>1</label>
    </ligand>
</feature>
<comment type="similarity">
    <text evidence="9">Belongs to the anthranilate phosphoribosyltransferase family.</text>
</comment>
<evidence type="ECO:0000256" key="1">
    <source>
        <dbReference type="ARBA" id="ARBA00004907"/>
    </source>
</evidence>
<dbReference type="InterPro" id="IPR035902">
    <property type="entry name" value="Nuc_phospho_transferase"/>
</dbReference>
<feature type="binding site" evidence="9">
    <location>
        <begin position="107"/>
        <end position="115"/>
    </location>
    <ligand>
        <name>5-phospho-alpha-D-ribose 1-diphosphate</name>
        <dbReference type="ChEBI" id="CHEBI:58017"/>
    </ligand>
</feature>
<gene>
    <name evidence="9 12" type="primary">trpD</name>
    <name evidence="12" type="ORF">COW36_22070</name>
</gene>
<evidence type="ECO:0000256" key="8">
    <source>
        <dbReference type="ARBA" id="ARBA00061188"/>
    </source>
</evidence>
<dbReference type="PANTHER" id="PTHR43285">
    <property type="entry name" value="ANTHRANILATE PHOSPHORIBOSYLTRANSFERASE"/>
    <property type="match status" value="1"/>
</dbReference>
<keyword evidence="2 9" id="KW-0028">Amino-acid biosynthesis</keyword>
<evidence type="ECO:0000259" key="11">
    <source>
        <dbReference type="Pfam" id="PF02885"/>
    </source>
</evidence>
<comment type="similarity">
    <text evidence="8">In the C-terminal section; belongs to the anthranilate phosphoribosyltransferase family.</text>
</comment>
<evidence type="ECO:0000256" key="5">
    <source>
        <dbReference type="ARBA" id="ARBA00022822"/>
    </source>
</evidence>
<comment type="pathway">
    <text evidence="1 9">Amino-acid biosynthesis; L-tryptophan biosynthesis; L-tryptophan from chorismate: step 2/5.</text>
</comment>
<feature type="binding site" evidence="9">
    <location>
        <position position="225"/>
    </location>
    <ligand>
        <name>Mg(2+)</name>
        <dbReference type="ChEBI" id="CHEBI:18420"/>
        <label>2</label>
    </ligand>
</feature>
<dbReference type="GO" id="GO:0000287">
    <property type="term" value="F:magnesium ion binding"/>
    <property type="evidence" value="ECO:0007669"/>
    <property type="project" value="UniProtKB-UniRule"/>
</dbReference>
<comment type="subunit">
    <text evidence="9">Homodimer.</text>
</comment>
<dbReference type="InterPro" id="IPR005940">
    <property type="entry name" value="Anthranilate_Pribosyl_Tfrase"/>
</dbReference>
<feature type="binding site" evidence="9">
    <location>
        <position position="79"/>
    </location>
    <ligand>
        <name>5-phospho-alpha-D-ribose 1-diphosphate</name>
        <dbReference type="ChEBI" id="CHEBI:58017"/>
    </ligand>
</feature>
<keyword evidence="6 9" id="KW-0057">Aromatic amino acid biosynthesis</keyword>
<keyword evidence="3 9" id="KW-0328">Glycosyltransferase</keyword>
<dbReference type="InterPro" id="IPR017459">
    <property type="entry name" value="Glycosyl_Trfase_fam3_N_dom"/>
</dbReference>
<comment type="catalytic activity">
    <reaction evidence="7 9">
        <text>N-(5-phospho-beta-D-ribosyl)anthranilate + diphosphate = 5-phospho-alpha-D-ribose 1-diphosphate + anthranilate</text>
        <dbReference type="Rhea" id="RHEA:11768"/>
        <dbReference type="ChEBI" id="CHEBI:16567"/>
        <dbReference type="ChEBI" id="CHEBI:18277"/>
        <dbReference type="ChEBI" id="CHEBI:33019"/>
        <dbReference type="ChEBI" id="CHEBI:58017"/>
        <dbReference type="EC" id="2.4.2.18"/>
    </reaction>
</comment>
<evidence type="ECO:0000313" key="12">
    <source>
        <dbReference type="EMBL" id="PIW14305.1"/>
    </source>
</evidence>
<keyword evidence="5 9" id="KW-0822">Tryptophan biosynthesis</keyword>
<dbReference type="InterPro" id="IPR036320">
    <property type="entry name" value="Glycosyl_Trfase_fam3_N_dom_sf"/>
</dbReference>
<evidence type="ECO:0000313" key="13">
    <source>
        <dbReference type="Proteomes" id="UP000231019"/>
    </source>
</evidence>
<comment type="cofactor">
    <cofactor evidence="9">
        <name>Mg(2+)</name>
        <dbReference type="ChEBI" id="CHEBI:18420"/>
    </cofactor>
    <text evidence="9">Binds 2 magnesium ions per monomer.</text>
</comment>
<dbReference type="InterPro" id="IPR000312">
    <property type="entry name" value="Glycosyl_Trfase_fam3"/>
</dbReference>
<feature type="domain" description="Glycosyl transferase family 3" evidence="10">
    <location>
        <begin position="74"/>
        <end position="321"/>
    </location>
</feature>
<evidence type="ECO:0000256" key="7">
    <source>
        <dbReference type="ARBA" id="ARBA00052328"/>
    </source>
</evidence>